<dbReference type="AlphaFoldDB" id="A0A1B2IUG1"/>
<dbReference type="EMBL" id="CP014924">
    <property type="protein sequence ID" value="ANZ65686.1"/>
    <property type="molecule type" value="Genomic_DNA"/>
</dbReference>
<dbReference type="Proteomes" id="UP000093267">
    <property type="component" value="Chromosome"/>
</dbReference>
<gene>
    <name evidence="1" type="ORF">AYR63_00015</name>
</gene>
<dbReference type="Pfam" id="PF13289">
    <property type="entry name" value="SIR2_2"/>
    <property type="match status" value="1"/>
</dbReference>
<proteinExistence type="predicted"/>
<keyword evidence="2" id="KW-1185">Reference proteome</keyword>
<evidence type="ECO:0000313" key="2">
    <source>
        <dbReference type="Proteomes" id="UP000093267"/>
    </source>
</evidence>
<evidence type="ECO:0000313" key="1">
    <source>
        <dbReference type="EMBL" id="ANZ65686.1"/>
    </source>
</evidence>
<accession>A0A1B2IUG1</accession>
<dbReference type="KEGG" id="lpd:AYR62_03050"/>
<dbReference type="RefSeq" id="WP_191982260.1">
    <property type="nucleotide sequence ID" value="NZ_CP014912.1"/>
</dbReference>
<sequence>MNKNENDSVFATNLNSESFFKYPGMLFEKKTGNEKDAFLKNGRQITNEHGDEADINTFKDMILNVVKLYLARNYTQIVFLAGAGASITGYQDDRSVGKSMKDLKASIKDRLENKKFLSLDTMASLCKYEYTNPDENQFDLEDFISKAESAQPFIGRSKNKYLKTLDQIYKVIEEETSYSYDERLLFHNRVINMLANKVVAPNKLTVVTTNYDTLFEDAAEKLGYSVIDGFSHDLNPFFDADDFEWNLVRDIPNLTTDELVYKKQVINLIKLHGSLTWTKPINGRIYRRNKQDKINQPNLIFPSSNKYMQSYTEPFFDLFSKFQELINRPNTLLITNGFSFGDNHISQMVHHAVSHNEGLSVLVTDFNISNQISNGWKELENLMNAGYSVAFLKATINELPFYLGGDLNEH</sequence>
<name>A0A1B2IUG1_9LACO</name>
<reference evidence="1 2" key="1">
    <citation type="submission" date="2016-03" db="EMBL/GenBank/DDBJ databases">
        <title>Pediococcus and Lactobacillus from brewery environment - whole genome sequencing and assembly.</title>
        <authorList>
            <person name="Behr J."/>
            <person name="Geissler A.J."/>
            <person name="Vogel R.F."/>
        </authorList>
    </citation>
    <scope>NUCLEOTIDE SEQUENCE [LARGE SCALE GENOMIC DNA]</scope>
    <source>
        <strain evidence="1 2">TMW 1.1995</strain>
    </source>
</reference>
<dbReference type="SUPFAM" id="SSF52467">
    <property type="entry name" value="DHS-like NAD/FAD-binding domain"/>
    <property type="match status" value="1"/>
</dbReference>
<organism evidence="1 2">
    <name type="scientific">Secundilactobacillus paracollinoides</name>
    <dbReference type="NCBI Taxonomy" id="240427"/>
    <lineage>
        <taxon>Bacteria</taxon>
        <taxon>Bacillati</taxon>
        <taxon>Bacillota</taxon>
        <taxon>Bacilli</taxon>
        <taxon>Lactobacillales</taxon>
        <taxon>Lactobacillaceae</taxon>
        <taxon>Secundilactobacillus</taxon>
    </lineage>
</organism>
<dbReference type="InterPro" id="IPR029035">
    <property type="entry name" value="DHS-like_NAD/FAD-binding_dom"/>
</dbReference>
<dbReference type="STRING" id="240427.AYR62_03050"/>
<protein>
    <submittedName>
        <fullName evidence="1">Uncharacterized protein</fullName>
    </submittedName>
</protein>